<dbReference type="PANTHER" id="PTHR13256">
    <property type="entry name" value="N-ACETYLTRANSFERASE 9"/>
    <property type="match status" value="1"/>
</dbReference>
<reference evidence="3 4" key="1">
    <citation type="journal article" date="2016" name="Mol. Biol. Evol.">
        <title>Comparative Genomics of Early-Diverging Mushroom-Forming Fungi Provides Insights into the Origins of Lignocellulose Decay Capabilities.</title>
        <authorList>
            <person name="Nagy L.G."/>
            <person name="Riley R."/>
            <person name="Tritt A."/>
            <person name="Adam C."/>
            <person name="Daum C."/>
            <person name="Floudas D."/>
            <person name="Sun H."/>
            <person name="Yadav J.S."/>
            <person name="Pangilinan J."/>
            <person name="Larsson K.H."/>
            <person name="Matsuura K."/>
            <person name="Barry K."/>
            <person name="Labutti K."/>
            <person name="Kuo R."/>
            <person name="Ohm R.A."/>
            <person name="Bhattacharya S.S."/>
            <person name="Shirouzu T."/>
            <person name="Yoshinaga Y."/>
            <person name="Martin F.M."/>
            <person name="Grigoriev I.V."/>
            <person name="Hibbett D.S."/>
        </authorList>
    </citation>
    <scope>NUCLEOTIDE SEQUENCE [LARGE SCALE GENOMIC DNA]</scope>
    <source>
        <strain evidence="3 4">TUFC12733</strain>
    </source>
</reference>
<evidence type="ECO:0000256" key="1">
    <source>
        <dbReference type="ARBA" id="ARBA00022679"/>
    </source>
</evidence>
<dbReference type="Proteomes" id="UP000076738">
    <property type="component" value="Unassembled WGS sequence"/>
</dbReference>
<dbReference type="EMBL" id="KV417271">
    <property type="protein sequence ID" value="KZO99682.1"/>
    <property type="molecule type" value="Genomic_DNA"/>
</dbReference>
<sequence>MYRSWLGRVSEGPKVDALDIEQEYMVPNAWEKDEDIFVFVVLAVPHDRPEGDFTDEEIKRLSSIGVVQLFLHSGERGRMAEVMIFIGATEFINAGYDYDALGLLLSYATSSESGLHLSPYNFYVRIPVINDHFKALFRKFGFDQEKAVPEHPEYVELSAGRVSWDADFDLRDWPP</sequence>
<dbReference type="Gene3D" id="3.40.630.30">
    <property type="match status" value="1"/>
</dbReference>
<evidence type="ECO:0008006" key="5">
    <source>
        <dbReference type="Google" id="ProtNLM"/>
    </source>
</evidence>
<name>A0A167QEI9_CALVF</name>
<evidence type="ECO:0000256" key="2">
    <source>
        <dbReference type="ARBA" id="ARBA00023315"/>
    </source>
</evidence>
<organism evidence="3 4">
    <name type="scientific">Calocera viscosa (strain TUFC12733)</name>
    <dbReference type="NCBI Taxonomy" id="1330018"/>
    <lineage>
        <taxon>Eukaryota</taxon>
        <taxon>Fungi</taxon>
        <taxon>Dikarya</taxon>
        <taxon>Basidiomycota</taxon>
        <taxon>Agaricomycotina</taxon>
        <taxon>Dacrymycetes</taxon>
        <taxon>Dacrymycetales</taxon>
        <taxon>Dacrymycetaceae</taxon>
        <taxon>Calocera</taxon>
    </lineage>
</organism>
<dbReference type="InterPro" id="IPR039135">
    <property type="entry name" value="NAT9-like"/>
</dbReference>
<gene>
    <name evidence="3" type="ORF">CALVIDRAFT_561011</name>
</gene>
<keyword evidence="4" id="KW-1185">Reference proteome</keyword>
<keyword evidence="2" id="KW-0012">Acyltransferase</keyword>
<evidence type="ECO:0000313" key="3">
    <source>
        <dbReference type="EMBL" id="KZO99682.1"/>
    </source>
</evidence>
<dbReference type="AlphaFoldDB" id="A0A167QEI9"/>
<protein>
    <recommendedName>
        <fullName evidence="5">N-acetyltransferase domain-containing protein</fullName>
    </recommendedName>
</protein>
<keyword evidence="1" id="KW-0808">Transferase</keyword>
<dbReference type="GO" id="GO:0008080">
    <property type="term" value="F:N-acetyltransferase activity"/>
    <property type="evidence" value="ECO:0007669"/>
    <property type="project" value="InterPro"/>
</dbReference>
<dbReference type="OrthoDB" id="5043642at2759"/>
<proteinExistence type="predicted"/>
<accession>A0A167QEI9</accession>
<dbReference type="PANTHER" id="PTHR13256:SF16">
    <property type="entry name" value="ALPHA_BETA-TUBULIN-N-ACETYLTRANSFERASE 9"/>
    <property type="match status" value="1"/>
</dbReference>
<evidence type="ECO:0000313" key="4">
    <source>
        <dbReference type="Proteomes" id="UP000076738"/>
    </source>
</evidence>